<dbReference type="Pfam" id="PF01381">
    <property type="entry name" value="HTH_3"/>
    <property type="match status" value="1"/>
</dbReference>
<dbReference type="Gene3D" id="1.10.260.40">
    <property type="entry name" value="lambda repressor-like DNA-binding domains"/>
    <property type="match status" value="1"/>
</dbReference>
<sequence>MGVKNRLKEIRHQKFFDKKKDIAEFLGLAPTNYSRYEHQHVQPSLEMALKMAKKLNMKVEDIVYLEESPDK</sequence>
<dbReference type="AlphaFoldDB" id="A0A1M7UY93"/>
<dbReference type="EMBL" id="FRDN01000021">
    <property type="protein sequence ID" value="SHN87890.1"/>
    <property type="molecule type" value="Genomic_DNA"/>
</dbReference>
<dbReference type="SUPFAM" id="SSF47413">
    <property type="entry name" value="lambda repressor-like DNA-binding domains"/>
    <property type="match status" value="1"/>
</dbReference>
<dbReference type="RefSeq" id="WP_072775085.1">
    <property type="nucleotide sequence ID" value="NZ_FRDN01000021.1"/>
</dbReference>
<reference evidence="3" key="1">
    <citation type="submission" date="2016-12" db="EMBL/GenBank/DDBJ databases">
        <authorList>
            <person name="Varghese N."/>
            <person name="Submissions S."/>
        </authorList>
    </citation>
    <scope>NUCLEOTIDE SEQUENCE [LARGE SCALE GENOMIC DNA]</scope>
    <source>
        <strain evidence="3">DSM 11544</strain>
    </source>
</reference>
<dbReference type="InterPro" id="IPR010982">
    <property type="entry name" value="Lambda_DNA-bd_dom_sf"/>
</dbReference>
<dbReference type="InterPro" id="IPR001387">
    <property type="entry name" value="Cro/C1-type_HTH"/>
</dbReference>
<dbReference type="GO" id="GO:0003677">
    <property type="term" value="F:DNA binding"/>
    <property type="evidence" value="ECO:0007669"/>
    <property type="project" value="UniProtKB-KW"/>
</dbReference>
<name>A0A1M7UY93_9FIRM</name>
<keyword evidence="3" id="KW-1185">Reference proteome</keyword>
<dbReference type="STRING" id="1121395.SAMN02745215_05007"/>
<dbReference type="Proteomes" id="UP000184010">
    <property type="component" value="Unassembled WGS sequence"/>
</dbReference>
<evidence type="ECO:0000313" key="2">
    <source>
        <dbReference type="EMBL" id="SHN87890.1"/>
    </source>
</evidence>
<protein>
    <submittedName>
        <fullName evidence="2">DNA-binding transcriptional regulator, XRE-family HTH domain</fullName>
    </submittedName>
</protein>
<dbReference type="SMART" id="SM00530">
    <property type="entry name" value="HTH_XRE"/>
    <property type="match status" value="1"/>
</dbReference>
<keyword evidence="2" id="KW-0238">DNA-binding</keyword>
<evidence type="ECO:0000313" key="3">
    <source>
        <dbReference type="Proteomes" id="UP000184010"/>
    </source>
</evidence>
<accession>A0A1M7UY93</accession>
<organism evidence="2 3">
    <name type="scientific">Desulfitobacterium chlororespirans DSM 11544</name>
    <dbReference type="NCBI Taxonomy" id="1121395"/>
    <lineage>
        <taxon>Bacteria</taxon>
        <taxon>Bacillati</taxon>
        <taxon>Bacillota</taxon>
        <taxon>Clostridia</taxon>
        <taxon>Eubacteriales</taxon>
        <taxon>Desulfitobacteriaceae</taxon>
        <taxon>Desulfitobacterium</taxon>
    </lineage>
</organism>
<gene>
    <name evidence="2" type="ORF">SAMN02745215_05007</name>
</gene>
<dbReference type="CDD" id="cd00093">
    <property type="entry name" value="HTH_XRE"/>
    <property type="match status" value="1"/>
</dbReference>
<feature type="domain" description="HTH cro/C1-type" evidence="1">
    <location>
        <begin position="20"/>
        <end position="62"/>
    </location>
</feature>
<proteinExistence type="predicted"/>
<dbReference type="PROSITE" id="PS50943">
    <property type="entry name" value="HTH_CROC1"/>
    <property type="match status" value="1"/>
</dbReference>
<evidence type="ECO:0000259" key="1">
    <source>
        <dbReference type="PROSITE" id="PS50943"/>
    </source>
</evidence>